<gene>
    <name evidence="2" type="ORF">g.53373</name>
</gene>
<proteinExistence type="predicted"/>
<evidence type="ECO:0000256" key="1">
    <source>
        <dbReference type="SAM" id="MobiDB-lite"/>
    </source>
</evidence>
<feature type="compositionally biased region" description="Low complexity" evidence="1">
    <location>
        <begin position="28"/>
        <end position="59"/>
    </location>
</feature>
<sequence>SANTSSSSPYILLRALTMAITAPPPPSSAATRETTPPPSSSSVTKDNLLKPSSPLSLTLDASSSNNITAVQKSSRSTTTPPASPLSDSSASSSFSFTYVPPPLSPLPSTPLRNLPTSDKCNKLISRRKKSFLPSKPCSYIFKKGGKKGEQCVRFCLPDDVLCGLHSKPKDKTNTTHSPHQTVETLKTRIN</sequence>
<protein>
    <submittedName>
        <fullName evidence="2">Uncharacterized protein</fullName>
    </submittedName>
</protein>
<feature type="non-terminal residue" evidence="2">
    <location>
        <position position="1"/>
    </location>
</feature>
<feature type="compositionally biased region" description="Polar residues" evidence="1">
    <location>
        <begin position="60"/>
        <end position="72"/>
    </location>
</feature>
<dbReference type="EMBL" id="GEBQ01031940">
    <property type="protein sequence ID" value="JAT08037.1"/>
    <property type="molecule type" value="Transcribed_RNA"/>
</dbReference>
<feature type="compositionally biased region" description="Low complexity" evidence="1">
    <location>
        <begin position="73"/>
        <end position="95"/>
    </location>
</feature>
<dbReference type="AlphaFoldDB" id="A0A1B6K9B5"/>
<feature type="region of interest" description="Disordered" evidence="1">
    <location>
        <begin position="170"/>
        <end position="190"/>
    </location>
</feature>
<evidence type="ECO:0000313" key="2">
    <source>
        <dbReference type="EMBL" id="JAT08037.1"/>
    </source>
</evidence>
<organism evidence="2">
    <name type="scientific">Graphocephala atropunctata</name>
    <dbReference type="NCBI Taxonomy" id="36148"/>
    <lineage>
        <taxon>Eukaryota</taxon>
        <taxon>Metazoa</taxon>
        <taxon>Ecdysozoa</taxon>
        <taxon>Arthropoda</taxon>
        <taxon>Hexapoda</taxon>
        <taxon>Insecta</taxon>
        <taxon>Pterygota</taxon>
        <taxon>Neoptera</taxon>
        <taxon>Paraneoptera</taxon>
        <taxon>Hemiptera</taxon>
        <taxon>Auchenorrhyncha</taxon>
        <taxon>Membracoidea</taxon>
        <taxon>Cicadellidae</taxon>
        <taxon>Cicadellinae</taxon>
        <taxon>Cicadellini</taxon>
        <taxon>Graphocephala</taxon>
    </lineage>
</organism>
<feature type="compositionally biased region" description="Polar residues" evidence="1">
    <location>
        <begin position="174"/>
        <end position="184"/>
    </location>
</feature>
<accession>A0A1B6K9B5</accession>
<name>A0A1B6K9B5_9HEMI</name>
<feature type="region of interest" description="Disordered" evidence="1">
    <location>
        <begin position="19"/>
        <end position="95"/>
    </location>
</feature>
<reference evidence="2" key="1">
    <citation type="submission" date="2015-11" db="EMBL/GenBank/DDBJ databases">
        <title>De novo transcriptome assembly of four potential Pierce s Disease insect vectors from Arizona vineyards.</title>
        <authorList>
            <person name="Tassone E.E."/>
        </authorList>
    </citation>
    <scope>NUCLEOTIDE SEQUENCE</scope>
</reference>
<feature type="non-terminal residue" evidence="2">
    <location>
        <position position="190"/>
    </location>
</feature>